<feature type="region of interest" description="Disordered" evidence="3">
    <location>
        <begin position="1192"/>
        <end position="1224"/>
    </location>
</feature>
<name>A0A0G4GDQ8_VITBC</name>
<keyword evidence="5" id="KW-1185">Reference proteome</keyword>
<reference evidence="4 5" key="1">
    <citation type="submission" date="2014-11" db="EMBL/GenBank/DDBJ databases">
        <authorList>
            <person name="Zhu J."/>
            <person name="Qi W."/>
            <person name="Song R."/>
        </authorList>
    </citation>
    <scope>NUCLEOTIDE SEQUENCE [LARGE SCALE GENOMIC DNA]</scope>
</reference>
<feature type="region of interest" description="Disordered" evidence="3">
    <location>
        <begin position="1463"/>
        <end position="1506"/>
    </location>
</feature>
<dbReference type="Pfam" id="PF00400">
    <property type="entry name" value="WD40"/>
    <property type="match status" value="3"/>
</dbReference>
<feature type="region of interest" description="Disordered" evidence="3">
    <location>
        <begin position="888"/>
        <end position="1007"/>
    </location>
</feature>
<feature type="compositionally biased region" description="Low complexity" evidence="3">
    <location>
        <begin position="903"/>
        <end position="913"/>
    </location>
</feature>
<evidence type="ECO:0000256" key="3">
    <source>
        <dbReference type="SAM" id="MobiDB-lite"/>
    </source>
</evidence>
<feature type="compositionally biased region" description="Basic residues" evidence="3">
    <location>
        <begin position="1411"/>
        <end position="1427"/>
    </location>
</feature>
<feature type="repeat" description="WD" evidence="2">
    <location>
        <begin position="294"/>
        <end position="327"/>
    </location>
</feature>
<dbReference type="InterPro" id="IPR036322">
    <property type="entry name" value="WD40_repeat_dom_sf"/>
</dbReference>
<evidence type="ECO:0000256" key="2">
    <source>
        <dbReference type="PROSITE-ProRule" id="PRU00221"/>
    </source>
</evidence>
<feature type="repeat" description="WD" evidence="2">
    <location>
        <begin position="470"/>
        <end position="511"/>
    </location>
</feature>
<feature type="compositionally biased region" description="Polar residues" evidence="3">
    <location>
        <begin position="368"/>
        <end position="378"/>
    </location>
</feature>
<protein>
    <submittedName>
        <fullName evidence="4">Uncharacterized protein</fullName>
    </submittedName>
</protein>
<dbReference type="Gene3D" id="2.130.10.10">
    <property type="entry name" value="YVTN repeat-like/Quinoprotein amine dehydrogenase"/>
    <property type="match status" value="3"/>
</dbReference>
<feature type="region of interest" description="Disordered" evidence="3">
    <location>
        <begin position="368"/>
        <end position="400"/>
    </location>
</feature>
<dbReference type="PROSITE" id="PS50294">
    <property type="entry name" value="WD_REPEATS_REGION"/>
    <property type="match status" value="2"/>
</dbReference>
<gene>
    <name evidence="4" type="ORF">Vbra_17459</name>
</gene>
<dbReference type="InterPro" id="IPR001680">
    <property type="entry name" value="WD40_rpt"/>
</dbReference>
<dbReference type="PANTHER" id="PTHR44324">
    <property type="entry name" value="WD40 REPEAT DOMAIN 95"/>
    <property type="match status" value="1"/>
</dbReference>
<feature type="compositionally biased region" description="Pro residues" evidence="3">
    <location>
        <begin position="969"/>
        <end position="984"/>
    </location>
</feature>
<dbReference type="OMA" id="HNHISEG"/>
<feature type="compositionally biased region" description="Basic and acidic residues" evidence="3">
    <location>
        <begin position="380"/>
        <end position="391"/>
    </location>
</feature>
<dbReference type="VEuPathDB" id="CryptoDB:Vbra_17459"/>
<accession>A0A0G4GDQ8</accession>
<feature type="region of interest" description="Disordered" evidence="3">
    <location>
        <begin position="1366"/>
        <end position="1436"/>
    </location>
</feature>
<feature type="region of interest" description="Disordered" evidence="3">
    <location>
        <begin position="1019"/>
        <end position="1043"/>
    </location>
</feature>
<proteinExistence type="predicted"/>
<dbReference type="InterPro" id="IPR051242">
    <property type="entry name" value="WD-EF-hand_domain"/>
</dbReference>
<dbReference type="EMBL" id="CDMY01000635">
    <property type="protein sequence ID" value="CEM27402.1"/>
    <property type="molecule type" value="Genomic_DNA"/>
</dbReference>
<evidence type="ECO:0000313" key="5">
    <source>
        <dbReference type="Proteomes" id="UP000041254"/>
    </source>
</evidence>
<feature type="compositionally biased region" description="Low complexity" evidence="3">
    <location>
        <begin position="1465"/>
        <end position="1477"/>
    </location>
</feature>
<dbReference type="SMART" id="SM00320">
    <property type="entry name" value="WD40"/>
    <property type="match status" value="7"/>
</dbReference>
<dbReference type="STRING" id="1169540.A0A0G4GDQ8"/>
<dbReference type="InterPro" id="IPR015943">
    <property type="entry name" value="WD40/YVTN_repeat-like_dom_sf"/>
</dbReference>
<sequence>MWKTLLQGEAEVEPRNLVLPSRTAPPTAQRGAMPPAPHLNELQLMTLKLRLRLRVRTYLKRLCNKQPNKYARFRRRVRMTQWEFLQVLSGRYLSKLQRQFLEHFDQVDMASFIDIVMPYMAPPKSRVCADLDEEEREHLRWYAAAVMFDDLDVESRGEITWSHLTQHFICISDLLRKQHLQKSLQTASTLHLDVPKADQKGSGPSLPAEGLAKEGAGGISWEEKDAMATMTGVESRPFTRLPVKAQYHYRPEELHTHFHQIMYIPQLDRLLQFEEEEPTARLLHPKTGERLKCLKGHTRDLLSAVYMPSPHQWLLTSACDKQIIIWDNTASLVRKWTPKVPPSPSQSTTSMIIIGSASPFNASLSSYNSQRLKGSSSRHVSREEDGGERQLKRPPTLAKMPSVSLAGGGGAVMKPVTVSCMQYDAQHHRLFGADPFSTSGRIMGWSFPDPNGIRDVTDLNDCFKLTCDIDKGHSQPVLALCWMPSFEMLASASMDSTIVLWDTIHGREQHRLYGHTKGISSLLFYPELRLLLSAGFDHTIHTWDPASGCGTSTLTGHLSSILSLQRIPDSWETMSLDVSGNIKIWDLRRMSCVQTLKASSELLDDEPLKAHELTAVSRNTIAVCGRFTAFLHRESTEPKVVADKPALTAVLFKRTLQIATPVGRSVTVWSALDGNIEGVLEDLTPSSITAFSVDPTERKCVIGDEQGRLSIHSLSSGYRLKTLHSHPSEITVAKWSGEHLVSFSANEGCFQIHEELPDGRRVQTLRRMTLSVVDVVGVDVLASHHLLAVVGGGGSIHWYKTDTAQLEATTEQKQDEPELPANLVACCFLRNAPLFLTIDEKAKLTFHGLKPLPKYDTFHCAYLTTPSTAPPEPPARPFAIDVAIEDSPKSLAPSTDKRTTPQTPSMLTPSRTPSRPRPFLQTPVASSPIGPAMPTPLSRPSMSSLKASGKRSRPHGSISFAPTIEIEPPEPPAVCAPTAPPKSAPPGWNGDEVKGTQKKDKRSVSARVAGHVAVVATAETDTKRNSGGGDVPASGSASRRSRTSIQWEGDIPIRVPKQRESITPVHVGARKGDPVVGVQCLEVLEISPKEWRVFVGCEGGGIGSWDITAIAYKARKLASPLYQKEMAARGIRPTAHSGEKKVQTKAPDEDEQASPVLPSATRRLRVASFASISTARSRRLSRFMENINTMFETTSPTAPSPTSGTPMRGSLAALPPLSTVPERKDTMLTMEGSEDERDTEDHELPSLDVIATSIGLPVTNLRFLNTLTKVIRAASIFSAALPSLKDLLRTRPEVNFVWWKGKAHTGGVAKLHACNSTAMPCLLSVGGGKDLAVHMWSIKDGTYLGSLRQGIVAHWKFPLDVKQRDKEDKRKVQMAKELTEEGVTRPSSRAATEVPPEAALLTRTSISLSPPKHKGKAKHGPSSKTRSRSPPANVILSDADFAVPTAVSPSRIRIPASPQAFKKQGALLSSSSPASGAHKQQRRDSSWGQEQLARMTKSKSARRFTQEELRAGASLANALKEVGRQDLAEMYQHALKKKS</sequence>
<dbReference type="OrthoDB" id="445034at2759"/>
<feature type="repeat" description="WD" evidence="2">
    <location>
        <begin position="512"/>
        <end position="544"/>
    </location>
</feature>
<organism evidence="4 5">
    <name type="scientific">Vitrella brassicaformis (strain CCMP3155)</name>
    <dbReference type="NCBI Taxonomy" id="1169540"/>
    <lineage>
        <taxon>Eukaryota</taxon>
        <taxon>Sar</taxon>
        <taxon>Alveolata</taxon>
        <taxon>Colpodellida</taxon>
        <taxon>Vitrellaceae</taxon>
        <taxon>Vitrella</taxon>
    </lineage>
</organism>
<dbReference type="PANTHER" id="PTHR44324:SF4">
    <property type="entry name" value="WD40 REPEAT DOMAIN 95"/>
    <property type="match status" value="1"/>
</dbReference>
<evidence type="ECO:0000313" key="4">
    <source>
        <dbReference type="EMBL" id="CEM27402.1"/>
    </source>
</evidence>
<dbReference type="PROSITE" id="PS50082">
    <property type="entry name" value="WD_REPEATS_2"/>
    <property type="match status" value="4"/>
</dbReference>
<evidence type="ECO:0000256" key="1">
    <source>
        <dbReference type="ARBA" id="ARBA00022737"/>
    </source>
</evidence>
<feature type="region of interest" description="Disordered" evidence="3">
    <location>
        <begin position="1132"/>
        <end position="1158"/>
    </location>
</feature>
<feature type="repeat" description="WD" evidence="2">
    <location>
        <begin position="554"/>
        <end position="595"/>
    </location>
</feature>
<dbReference type="SUPFAM" id="SSF50978">
    <property type="entry name" value="WD40 repeat-like"/>
    <property type="match status" value="1"/>
</dbReference>
<feature type="compositionally biased region" description="Low complexity" evidence="3">
    <location>
        <begin position="1193"/>
        <end position="1206"/>
    </location>
</feature>
<keyword evidence="2" id="KW-0853">WD repeat</keyword>
<dbReference type="Proteomes" id="UP000041254">
    <property type="component" value="Unassembled WGS sequence"/>
</dbReference>
<dbReference type="InParanoid" id="A0A0G4GDQ8"/>
<keyword evidence="1" id="KW-0677">Repeat</keyword>